<name>A0A2Y9AVL9_9RHOB</name>
<dbReference type="SUPFAM" id="SSF54427">
    <property type="entry name" value="NTF2-like"/>
    <property type="match status" value="1"/>
</dbReference>
<dbReference type="AlphaFoldDB" id="A0A2Y9AVL9"/>
<reference evidence="3" key="2">
    <citation type="submission" date="2016-10" db="EMBL/GenBank/DDBJ databases">
        <authorList>
            <person name="Cai Z."/>
        </authorList>
    </citation>
    <scope>NUCLEOTIDE SEQUENCE [LARGE SCALE GENOMIC DNA]</scope>
    <source>
        <strain evidence="3">DSM 25227</strain>
    </source>
</reference>
<sequence>MPHARTLEGLCDRAEITDLIHAYCFHFDRADPDGVAALFTEDAVIDYGPDVDIVTGAAALHAMVTKGATTLFAATSHHVSNVTVTFETPDRATSNCYLYAWHRYRADGRESELWGQYDHTFQRTGAGWRIARLTLSAAGTRAFHRANMHPVPRKLGP</sequence>
<dbReference type="OrthoDB" id="2860904at2"/>
<evidence type="ECO:0000313" key="3">
    <source>
        <dbReference type="EMBL" id="SSA48370.1"/>
    </source>
</evidence>
<organism evidence="3 5">
    <name type="scientific">Jannaschia seohaensis</name>
    <dbReference type="NCBI Taxonomy" id="475081"/>
    <lineage>
        <taxon>Bacteria</taxon>
        <taxon>Pseudomonadati</taxon>
        <taxon>Pseudomonadota</taxon>
        <taxon>Alphaproteobacteria</taxon>
        <taxon>Rhodobacterales</taxon>
        <taxon>Roseobacteraceae</taxon>
        <taxon>Jannaschia</taxon>
    </lineage>
</organism>
<proteinExistence type="predicted"/>
<dbReference type="Proteomes" id="UP000245839">
    <property type="component" value="Unassembled WGS sequence"/>
</dbReference>
<dbReference type="RefSeq" id="WP_109565170.1">
    <property type="nucleotide sequence ID" value="NZ_QGDJ01000007.1"/>
</dbReference>
<dbReference type="EMBL" id="QGDJ01000007">
    <property type="protein sequence ID" value="PWJ17033.1"/>
    <property type="molecule type" value="Genomic_DNA"/>
</dbReference>
<dbReference type="Pfam" id="PF13577">
    <property type="entry name" value="SnoaL_4"/>
    <property type="match status" value="1"/>
</dbReference>
<evidence type="ECO:0000313" key="4">
    <source>
        <dbReference type="Proteomes" id="UP000245839"/>
    </source>
</evidence>
<evidence type="ECO:0000259" key="1">
    <source>
        <dbReference type="Pfam" id="PF13577"/>
    </source>
</evidence>
<accession>A0A2Y9AVL9</accession>
<feature type="domain" description="SnoaL-like" evidence="1">
    <location>
        <begin position="10"/>
        <end position="134"/>
    </location>
</feature>
<evidence type="ECO:0000313" key="5">
    <source>
        <dbReference type="Proteomes" id="UP000251571"/>
    </source>
</evidence>
<dbReference type="CDD" id="cd00531">
    <property type="entry name" value="NTF2_like"/>
    <property type="match status" value="1"/>
</dbReference>
<evidence type="ECO:0000313" key="2">
    <source>
        <dbReference type="EMBL" id="PWJ17033.1"/>
    </source>
</evidence>
<dbReference type="Gene3D" id="3.10.450.50">
    <property type="match status" value="1"/>
</dbReference>
<keyword evidence="4" id="KW-1185">Reference proteome</keyword>
<gene>
    <name evidence="2" type="ORF">BCF38_107147</name>
    <name evidence="3" type="ORF">SAMN05421539_107147</name>
</gene>
<reference evidence="2 4" key="3">
    <citation type="submission" date="2018-03" db="EMBL/GenBank/DDBJ databases">
        <title>Genomic Encyclopedia of Archaeal and Bacterial Type Strains, Phase II (KMG-II): from individual species to whole genera.</title>
        <authorList>
            <person name="Goeker M."/>
        </authorList>
    </citation>
    <scope>NUCLEOTIDE SEQUENCE [LARGE SCALE GENOMIC DNA]</scope>
    <source>
        <strain evidence="2 4">DSM 25227</strain>
    </source>
</reference>
<dbReference type="InterPro" id="IPR032710">
    <property type="entry name" value="NTF2-like_dom_sf"/>
</dbReference>
<dbReference type="EMBL" id="UETC01000007">
    <property type="protein sequence ID" value="SSA48370.1"/>
    <property type="molecule type" value="Genomic_DNA"/>
</dbReference>
<reference evidence="5" key="1">
    <citation type="submission" date="2016-10" db="EMBL/GenBank/DDBJ databases">
        <authorList>
            <person name="Varghese N."/>
            <person name="Submissions S."/>
        </authorList>
    </citation>
    <scope>NUCLEOTIDE SEQUENCE [LARGE SCALE GENOMIC DNA]</scope>
    <source>
        <strain evidence="5">DSM 25227</strain>
    </source>
</reference>
<dbReference type="InterPro" id="IPR037401">
    <property type="entry name" value="SnoaL-like"/>
</dbReference>
<dbReference type="Proteomes" id="UP000251571">
    <property type="component" value="Unassembled WGS sequence"/>
</dbReference>
<protein>
    <submittedName>
        <fullName evidence="3">SnoaL-like domain-containing protein</fullName>
    </submittedName>
    <submittedName>
        <fullName evidence="2">SnoaL-like protein</fullName>
    </submittedName>
</protein>